<dbReference type="GO" id="GO:0005507">
    <property type="term" value="F:copper ion binding"/>
    <property type="evidence" value="ECO:0007669"/>
    <property type="project" value="InterPro"/>
</dbReference>
<dbReference type="GO" id="GO:0004784">
    <property type="term" value="F:superoxide dismutase activity"/>
    <property type="evidence" value="ECO:0007669"/>
    <property type="project" value="UniProtKB-EC"/>
</dbReference>
<comment type="similarity">
    <text evidence="1 2">Belongs to the Cu-Zn superoxide dismutase family.</text>
</comment>
<proteinExistence type="inferred from homology"/>
<keyword evidence="2" id="KW-0560">Oxidoreductase</keyword>
<dbReference type="OrthoDB" id="5431326at2"/>
<evidence type="ECO:0000313" key="6">
    <source>
        <dbReference type="Proteomes" id="UP000256310"/>
    </source>
</evidence>
<evidence type="ECO:0000256" key="1">
    <source>
        <dbReference type="ARBA" id="ARBA00010457"/>
    </source>
</evidence>
<reference evidence="5 6" key="1">
    <citation type="submission" date="2018-07" db="EMBL/GenBank/DDBJ databases">
        <title>Genomic Encyclopedia of Type Strains, Phase IV (KMG-IV): sequencing the most valuable type-strain genomes for metagenomic binning, comparative biology and taxonomic classification.</title>
        <authorList>
            <person name="Goeker M."/>
        </authorList>
    </citation>
    <scope>NUCLEOTIDE SEQUENCE [LARGE SCALE GENOMIC DNA]</scope>
    <source>
        <strain evidence="5 6">DSM 26725</strain>
    </source>
</reference>
<comment type="caution">
    <text evidence="5">The sequence shown here is derived from an EMBL/GenBank/DDBJ whole genome shotgun (WGS) entry which is preliminary data.</text>
</comment>
<dbReference type="InterPro" id="IPR018152">
    <property type="entry name" value="SOD_Cu/Zn_BS"/>
</dbReference>
<feature type="chain" id="PRO_5017606205" description="Superoxide dismutase [Cu-Zn]" evidence="3">
    <location>
        <begin position="18"/>
        <end position="184"/>
    </location>
</feature>
<gene>
    <name evidence="5" type="ORF">DFR46_1028</name>
</gene>
<organism evidence="5 6">
    <name type="scientific">Parasphingopyxis lamellibrachiae</name>
    <dbReference type="NCBI Taxonomy" id="680125"/>
    <lineage>
        <taxon>Bacteria</taxon>
        <taxon>Pseudomonadati</taxon>
        <taxon>Pseudomonadota</taxon>
        <taxon>Alphaproteobacteria</taxon>
        <taxon>Sphingomonadales</taxon>
        <taxon>Sphingomonadaceae</taxon>
        <taxon>Parasphingopyxis</taxon>
    </lineage>
</organism>
<comment type="cofactor">
    <cofactor evidence="2">
        <name>Zn(2+)</name>
        <dbReference type="ChEBI" id="CHEBI:29105"/>
    </cofactor>
    <text evidence="2">Binds 1 zinc ion per subunit.</text>
</comment>
<protein>
    <recommendedName>
        <fullName evidence="2">Superoxide dismutase [Cu-Zn]</fullName>
        <ecNumber evidence="2">1.15.1.1</ecNumber>
    </recommendedName>
</protein>
<evidence type="ECO:0000256" key="3">
    <source>
        <dbReference type="SAM" id="SignalP"/>
    </source>
</evidence>
<comment type="cofactor">
    <cofactor evidence="2">
        <name>Cu cation</name>
        <dbReference type="ChEBI" id="CHEBI:23378"/>
    </cofactor>
    <text evidence="2">Binds 1 copper ion per subunit.</text>
</comment>
<keyword evidence="2" id="KW-0862">Zinc</keyword>
<dbReference type="CDD" id="cd00305">
    <property type="entry name" value="Cu-Zn_Superoxide_Dismutase"/>
    <property type="match status" value="1"/>
</dbReference>
<evidence type="ECO:0000256" key="2">
    <source>
        <dbReference type="RuleBase" id="RU000393"/>
    </source>
</evidence>
<dbReference type="Pfam" id="PF00080">
    <property type="entry name" value="Sod_Cu"/>
    <property type="match status" value="1"/>
</dbReference>
<dbReference type="Proteomes" id="UP000256310">
    <property type="component" value="Unassembled WGS sequence"/>
</dbReference>
<dbReference type="InterPro" id="IPR001424">
    <property type="entry name" value="SOD_Cu_Zn_dom"/>
</dbReference>
<keyword evidence="2" id="KW-0479">Metal-binding</keyword>
<comment type="catalytic activity">
    <reaction evidence="2">
        <text>2 superoxide + 2 H(+) = H2O2 + O2</text>
        <dbReference type="Rhea" id="RHEA:20696"/>
        <dbReference type="ChEBI" id="CHEBI:15378"/>
        <dbReference type="ChEBI" id="CHEBI:15379"/>
        <dbReference type="ChEBI" id="CHEBI:16240"/>
        <dbReference type="ChEBI" id="CHEBI:18421"/>
        <dbReference type="EC" id="1.15.1.1"/>
    </reaction>
</comment>
<dbReference type="EMBL" id="QRDP01000004">
    <property type="protein sequence ID" value="RED16018.1"/>
    <property type="molecule type" value="Genomic_DNA"/>
</dbReference>
<keyword evidence="6" id="KW-1185">Reference proteome</keyword>
<name>A0A3D9FED1_9SPHN</name>
<dbReference type="RefSeq" id="WP_116235468.1">
    <property type="nucleotide sequence ID" value="NZ_QRDP01000004.1"/>
</dbReference>
<dbReference type="InterPro" id="IPR024134">
    <property type="entry name" value="SOD_Cu/Zn_/chaperone"/>
</dbReference>
<feature type="signal peptide" evidence="3">
    <location>
        <begin position="1"/>
        <end position="17"/>
    </location>
</feature>
<comment type="function">
    <text evidence="2">Destroys radicals which are normally produced within the cells and which are toxic to biological systems.</text>
</comment>
<dbReference type="PROSITE" id="PS51257">
    <property type="entry name" value="PROKAR_LIPOPROTEIN"/>
    <property type="match status" value="1"/>
</dbReference>
<dbReference type="PROSITE" id="PS00332">
    <property type="entry name" value="SOD_CU_ZN_2"/>
    <property type="match status" value="1"/>
</dbReference>
<dbReference type="InterPro" id="IPR036423">
    <property type="entry name" value="SOD-like_Cu/Zn_dom_sf"/>
</dbReference>
<keyword evidence="2" id="KW-0186">Copper</keyword>
<evidence type="ECO:0000313" key="5">
    <source>
        <dbReference type="EMBL" id="RED16018.1"/>
    </source>
</evidence>
<dbReference type="EC" id="1.15.1.1" evidence="2"/>
<keyword evidence="3" id="KW-0732">Signal</keyword>
<dbReference type="SUPFAM" id="SSF49329">
    <property type="entry name" value="Cu,Zn superoxide dismutase-like"/>
    <property type="match status" value="1"/>
</dbReference>
<dbReference type="PANTHER" id="PTHR10003">
    <property type="entry name" value="SUPEROXIDE DISMUTASE CU-ZN -RELATED"/>
    <property type="match status" value="1"/>
</dbReference>
<dbReference type="Gene3D" id="2.60.40.200">
    <property type="entry name" value="Superoxide dismutase, copper/zinc binding domain"/>
    <property type="match status" value="1"/>
</dbReference>
<evidence type="ECO:0000259" key="4">
    <source>
        <dbReference type="Pfam" id="PF00080"/>
    </source>
</evidence>
<dbReference type="AlphaFoldDB" id="A0A3D9FED1"/>
<sequence>MRAPSFALAILSPVTFAACAPMAEEPAPTPAPPVERAEAVLRDASGAVRGDAVLVQLDQGIRLVLRAEDMAPGVMAAHIHMTGRCEVPGFTSAGGHWNPLGREHGRDNPAGQHMGDMPNLIVGQDGMGLLEVIIIGGRIDQGRAPLLDEDGAALMIHAGPDDYRSDPAGDAGPRIACGVIEPIL</sequence>
<feature type="domain" description="Superoxide dismutase copper/zinc binding" evidence="4">
    <location>
        <begin position="48"/>
        <end position="180"/>
    </location>
</feature>
<accession>A0A3D9FED1</accession>